<feature type="transmembrane region" description="Helical" evidence="1">
    <location>
        <begin position="135"/>
        <end position="156"/>
    </location>
</feature>
<dbReference type="AlphaFoldDB" id="A0A9D1Z9L6"/>
<feature type="transmembrane region" description="Helical" evidence="1">
    <location>
        <begin position="240"/>
        <end position="258"/>
    </location>
</feature>
<evidence type="ECO:0000256" key="1">
    <source>
        <dbReference type="SAM" id="Phobius"/>
    </source>
</evidence>
<reference evidence="2" key="2">
    <citation type="submission" date="2021-04" db="EMBL/GenBank/DDBJ databases">
        <authorList>
            <person name="Gilroy R."/>
        </authorList>
    </citation>
    <scope>NUCLEOTIDE SEQUENCE</scope>
    <source>
        <strain evidence="2">CHK199-9574</strain>
    </source>
</reference>
<keyword evidence="1" id="KW-1133">Transmembrane helix</keyword>
<sequence>MKYIGSAFRYVFKNFIFIFLFALLPSYFFAASLDLNALGSIVDNILHGRAELSFSQLFSAFSLFNAARWQFGLVSFALTAIFMPMLLAFVEKHMRIGSRSLRGVAKRINYNFVSTFILIVLAVGVYELWAVLASGLIYACSLILDGIAQLIAALLLAFGMMALLSYIASIFMLWLPCLHITGYSFLDALVFSNQLSADRKGKIYLSVFLPFVAGVALVLAAVGVCGAYKTVVPVFVIIELIYLLLFLYFNVLMYAAYFDAAGEEREDLKKRF</sequence>
<feature type="transmembrane region" description="Helical" evidence="1">
    <location>
        <begin position="163"/>
        <end position="183"/>
    </location>
</feature>
<feature type="transmembrane region" description="Helical" evidence="1">
    <location>
        <begin position="12"/>
        <end position="30"/>
    </location>
</feature>
<reference evidence="2" key="1">
    <citation type="journal article" date="2021" name="PeerJ">
        <title>Extensive microbial diversity within the chicken gut microbiome revealed by metagenomics and culture.</title>
        <authorList>
            <person name="Gilroy R."/>
            <person name="Ravi A."/>
            <person name="Getino M."/>
            <person name="Pursley I."/>
            <person name="Horton D.L."/>
            <person name="Alikhan N.F."/>
            <person name="Baker D."/>
            <person name="Gharbi K."/>
            <person name="Hall N."/>
            <person name="Watson M."/>
            <person name="Adriaenssens E.M."/>
            <person name="Foster-Nyarko E."/>
            <person name="Jarju S."/>
            <person name="Secka A."/>
            <person name="Antonio M."/>
            <person name="Oren A."/>
            <person name="Chaudhuri R.R."/>
            <person name="La Ragione R."/>
            <person name="Hildebrand F."/>
            <person name="Pallen M.J."/>
        </authorList>
    </citation>
    <scope>NUCLEOTIDE SEQUENCE</scope>
    <source>
        <strain evidence="2">CHK199-9574</strain>
    </source>
</reference>
<accession>A0A9D1Z9L6</accession>
<gene>
    <name evidence="2" type="ORF">H9728_06535</name>
</gene>
<feature type="transmembrane region" description="Helical" evidence="1">
    <location>
        <begin position="203"/>
        <end position="228"/>
    </location>
</feature>
<keyword evidence="1" id="KW-0472">Membrane</keyword>
<organism evidence="2 3">
    <name type="scientific">Candidatus Borkfalkia excrementavium</name>
    <dbReference type="NCBI Taxonomy" id="2838505"/>
    <lineage>
        <taxon>Bacteria</taxon>
        <taxon>Bacillati</taxon>
        <taxon>Bacillota</taxon>
        <taxon>Clostridia</taxon>
        <taxon>Christensenellales</taxon>
        <taxon>Christensenellaceae</taxon>
        <taxon>Candidatus Borkfalkia</taxon>
    </lineage>
</organism>
<proteinExistence type="predicted"/>
<dbReference type="EMBL" id="DXCO01000040">
    <property type="protein sequence ID" value="HIY78685.1"/>
    <property type="molecule type" value="Genomic_DNA"/>
</dbReference>
<dbReference type="Proteomes" id="UP000824135">
    <property type="component" value="Unassembled WGS sequence"/>
</dbReference>
<evidence type="ECO:0000313" key="2">
    <source>
        <dbReference type="EMBL" id="HIY78685.1"/>
    </source>
</evidence>
<keyword evidence="1" id="KW-0812">Transmembrane</keyword>
<evidence type="ECO:0000313" key="3">
    <source>
        <dbReference type="Proteomes" id="UP000824135"/>
    </source>
</evidence>
<feature type="transmembrane region" description="Helical" evidence="1">
    <location>
        <begin position="110"/>
        <end position="129"/>
    </location>
</feature>
<feature type="transmembrane region" description="Helical" evidence="1">
    <location>
        <begin position="69"/>
        <end position="90"/>
    </location>
</feature>
<name>A0A9D1Z9L6_9FIRM</name>
<comment type="caution">
    <text evidence="2">The sequence shown here is derived from an EMBL/GenBank/DDBJ whole genome shotgun (WGS) entry which is preliminary data.</text>
</comment>
<protein>
    <submittedName>
        <fullName evidence="2">Uncharacterized protein</fullName>
    </submittedName>
</protein>